<dbReference type="NCBIfam" id="NF008260">
    <property type="entry name" value="PRK11031.1"/>
    <property type="match status" value="1"/>
</dbReference>
<dbReference type="Proteomes" id="UP000250163">
    <property type="component" value="Chromosome MORIYA"/>
</dbReference>
<dbReference type="PANTHER" id="PTHR30005">
    <property type="entry name" value="EXOPOLYPHOSPHATASE"/>
    <property type="match status" value="1"/>
</dbReference>
<comment type="function">
    <text evidence="2">Catalyzes the conversion of pppGpp to ppGpp. Guanosine pentaphosphate (pppGpp) is a cytoplasmic signaling molecule which together with ppGpp controls the 'stringent response', an adaptive process that allows bacteria to respond to amino acid starvation, resulting in the coordinated regulation of numerous cellular activities.</text>
</comment>
<organism evidence="5 6">
    <name type="scientific">Moritella yayanosii</name>
    <dbReference type="NCBI Taxonomy" id="69539"/>
    <lineage>
        <taxon>Bacteria</taxon>
        <taxon>Pseudomonadati</taxon>
        <taxon>Pseudomonadota</taxon>
        <taxon>Gammaproteobacteria</taxon>
        <taxon>Alteromonadales</taxon>
        <taxon>Moritellaceae</taxon>
        <taxon>Moritella</taxon>
    </lineage>
</organism>
<dbReference type="PANTHER" id="PTHR30005:SF0">
    <property type="entry name" value="RETROGRADE REGULATION PROTEIN 2"/>
    <property type="match status" value="1"/>
</dbReference>
<dbReference type="SUPFAM" id="SSF53067">
    <property type="entry name" value="Actin-like ATPase domain"/>
    <property type="match status" value="2"/>
</dbReference>
<dbReference type="UniPathway" id="UPA00908">
    <property type="reaction ID" value="UER00885"/>
</dbReference>
<dbReference type="InterPro" id="IPR048950">
    <property type="entry name" value="Ppx_GppA_C"/>
</dbReference>
<protein>
    <recommendedName>
        <fullName evidence="2">Guanosine-5'-triphosphate,3'-diphosphate pyrophosphatase</fullName>
        <ecNumber evidence="2">3.6.1.40</ecNumber>
    </recommendedName>
    <alternativeName>
        <fullName evidence="2">Guanosine pentaphosphate phosphohydrolase</fullName>
    </alternativeName>
    <alternativeName>
        <fullName evidence="2">pppGpp-5'-phosphohydrolase</fullName>
    </alternativeName>
</protein>
<dbReference type="HAMAP" id="MF_01550">
    <property type="entry name" value="GppA"/>
    <property type="match status" value="1"/>
</dbReference>
<reference evidence="6" key="1">
    <citation type="submission" date="2018-05" db="EMBL/GenBank/DDBJ databases">
        <authorList>
            <person name="Cea G.-C."/>
            <person name="William W."/>
        </authorList>
    </citation>
    <scope>NUCLEOTIDE SEQUENCE [LARGE SCALE GENOMIC DNA]</scope>
    <source>
        <strain evidence="6">DB21MT 5</strain>
    </source>
</reference>
<keyword evidence="6" id="KW-1185">Reference proteome</keyword>
<proteinExistence type="inferred from homology"/>
<feature type="domain" description="Ppx/GppA phosphatase N-terminal" evidence="3">
    <location>
        <begin position="27"/>
        <end position="305"/>
    </location>
</feature>
<dbReference type="AlphaFoldDB" id="A0A330LU44"/>
<keyword evidence="1 2" id="KW-0378">Hydrolase</keyword>
<dbReference type="KEGG" id="mya:MORIYA_3035"/>
<name>A0A330LU44_9GAMM</name>
<dbReference type="PIRSF" id="PIRSF001267">
    <property type="entry name" value="Pyrophosphatase_GppA_Ppx"/>
    <property type="match status" value="1"/>
</dbReference>
<dbReference type="EC" id="3.6.1.40" evidence="2"/>
<sequence>MISVSKKSSSNLYAVIDLGSNSFHMLVVREINNSLQTVAKVKRKVRLAAGLDANNHLDQAALQRGWDCLSLFAEQLQDIPTANIRIVGTATLRLANNVAEFLTTAEQILAHPINIISGEQEAALIYKGVAYTSSGQGNRLVIDIGGASTELIIGEQAQAKLLYSFKMGCVTWLKHYFTDGKLNQHNFTQAIDAAKAVLNPLQEKYLTFGWDTCIGASGTIQALQEIMVAQGENEYITLAKLHRIQQQAIACGHMDNLNIKGLATDRKPVFTSGLAILTALFENLDINNMFLAGGALREGVIYEMTGLRASHNVRQQTVHGLMIKHQLDLEQAERVKHTALKAFDQLKYTIAADDTQAGPLLAYVSGLHEIGLSIDYKKAPQHAAYIIDNTMMLGFTKAQKQLLSALLINQRDELNLSLLAQQSAISYASALLLCRILRVSCTLALRRTDGTIPDFSLTLAEENTLIITLPTHWLAQHPLRAAALASELELQAKQHLQFRIQER</sequence>
<dbReference type="Pfam" id="PF21447">
    <property type="entry name" value="Ppx-GppA_III"/>
    <property type="match status" value="1"/>
</dbReference>
<evidence type="ECO:0000256" key="2">
    <source>
        <dbReference type="HAMAP-Rule" id="MF_01550"/>
    </source>
</evidence>
<evidence type="ECO:0000259" key="3">
    <source>
        <dbReference type="Pfam" id="PF02541"/>
    </source>
</evidence>
<dbReference type="Gene3D" id="3.30.420.150">
    <property type="entry name" value="Exopolyphosphatase. Domain 2"/>
    <property type="match status" value="1"/>
</dbReference>
<dbReference type="InterPro" id="IPR043129">
    <property type="entry name" value="ATPase_NBD"/>
</dbReference>
<dbReference type="Pfam" id="PF02541">
    <property type="entry name" value="Ppx-GppA"/>
    <property type="match status" value="1"/>
</dbReference>
<dbReference type="GO" id="GO:0015974">
    <property type="term" value="P:guanosine pentaphosphate catabolic process"/>
    <property type="evidence" value="ECO:0007669"/>
    <property type="project" value="InterPro"/>
</dbReference>
<comment type="catalytic activity">
    <reaction evidence="2">
        <text>guanosine 3'-diphosphate 5'-triphosphate + H2O = guanosine 3',5'-bis(diphosphate) + phosphate + H(+)</text>
        <dbReference type="Rhea" id="RHEA:13073"/>
        <dbReference type="ChEBI" id="CHEBI:15377"/>
        <dbReference type="ChEBI" id="CHEBI:15378"/>
        <dbReference type="ChEBI" id="CHEBI:43474"/>
        <dbReference type="ChEBI" id="CHEBI:77828"/>
        <dbReference type="ChEBI" id="CHEBI:142410"/>
        <dbReference type="EC" id="3.6.1.40"/>
    </reaction>
</comment>
<accession>A0A330LU44</accession>
<dbReference type="InterPro" id="IPR023709">
    <property type="entry name" value="Guo-5TP_3DP_PyrP"/>
</dbReference>
<dbReference type="InterPro" id="IPR030673">
    <property type="entry name" value="PyroPPase_GppA_Ppx"/>
</dbReference>
<dbReference type="Gene3D" id="3.30.420.40">
    <property type="match status" value="1"/>
</dbReference>
<dbReference type="FunFam" id="3.30.420.40:FF:000023">
    <property type="entry name" value="Guanosine-5'-triphosphate,3'-diphosphate pyrophosphatase"/>
    <property type="match status" value="1"/>
</dbReference>
<evidence type="ECO:0000313" key="5">
    <source>
        <dbReference type="EMBL" id="SQD79491.1"/>
    </source>
</evidence>
<feature type="domain" description="Ppx/GppA phosphatase C-terminal" evidence="4">
    <location>
        <begin position="313"/>
        <end position="487"/>
    </location>
</feature>
<dbReference type="GO" id="GO:0008894">
    <property type="term" value="F:guanosine-5'-triphosphate,3'-diphosphate diphosphatase activity"/>
    <property type="evidence" value="ECO:0007669"/>
    <property type="project" value="UniProtKB-UniRule"/>
</dbReference>
<evidence type="ECO:0000256" key="1">
    <source>
        <dbReference type="ARBA" id="ARBA00022801"/>
    </source>
</evidence>
<dbReference type="GO" id="GO:0015949">
    <property type="term" value="P:nucleobase-containing small molecule interconversion"/>
    <property type="evidence" value="ECO:0007669"/>
    <property type="project" value="TreeGrafter"/>
</dbReference>
<evidence type="ECO:0000259" key="4">
    <source>
        <dbReference type="Pfam" id="PF21447"/>
    </source>
</evidence>
<comment type="pathway">
    <text evidence="2">Purine metabolism; ppGpp biosynthesis; ppGpp from GTP: step 2/2.</text>
</comment>
<dbReference type="Gene3D" id="1.10.3210.10">
    <property type="entry name" value="Hypothetical protein af1432"/>
    <property type="match status" value="1"/>
</dbReference>
<dbReference type="InterPro" id="IPR050273">
    <property type="entry name" value="GppA/Ppx_hydrolase"/>
</dbReference>
<dbReference type="FunFam" id="3.30.420.150:FF:000001">
    <property type="entry name" value="Guanosine-5'-triphosphate,3'-diphosphate pyrophosphatase"/>
    <property type="match status" value="1"/>
</dbReference>
<dbReference type="EMBL" id="LS483250">
    <property type="protein sequence ID" value="SQD79491.1"/>
    <property type="molecule type" value="Genomic_DNA"/>
</dbReference>
<dbReference type="GO" id="GO:0015970">
    <property type="term" value="P:guanosine tetraphosphate biosynthetic process"/>
    <property type="evidence" value="ECO:0007669"/>
    <property type="project" value="UniProtKB-UniRule"/>
</dbReference>
<dbReference type="InterPro" id="IPR003695">
    <property type="entry name" value="Ppx_GppA_N"/>
</dbReference>
<gene>
    <name evidence="5" type="primary">gpp</name>
    <name evidence="2" type="synonym">gppA</name>
    <name evidence="5" type="ORF">MORIYA_3035</name>
</gene>
<comment type="similarity">
    <text evidence="2">Belongs to the GppA/Ppx family. GppA subfamily.</text>
</comment>
<evidence type="ECO:0000313" key="6">
    <source>
        <dbReference type="Proteomes" id="UP000250163"/>
    </source>
</evidence>
<dbReference type="SUPFAM" id="SSF109604">
    <property type="entry name" value="HD-domain/PDEase-like"/>
    <property type="match status" value="1"/>
</dbReference>